<comment type="caution">
    <text evidence="1">The sequence shown here is derived from an EMBL/GenBank/DDBJ whole genome shotgun (WGS) entry which is preliminary data.</text>
</comment>
<dbReference type="EMBL" id="LQPE01000094">
    <property type="protein sequence ID" value="ORW05018.1"/>
    <property type="molecule type" value="Genomic_DNA"/>
</dbReference>
<dbReference type="OrthoDB" id="4753135at2"/>
<dbReference type="Proteomes" id="UP000193487">
    <property type="component" value="Unassembled WGS sequence"/>
</dbReference>
<evidence type="ECO:0000313" key="1">
    <source>
        <dbReference type="EMBL" id="ORW05018.1"/>
    </source>
</evidence>
<dbReference type="RefSeq" id="WP_045374994.1">
    <property type="nucleotide sequence ID" value="NZ_BBKA01000019.1"/>
</dbReference>
<sequence>MRDIETIDSELRLVAAVRRILIELGEPLPDIKRMDELLDERCALTCSPRSTLNPLKGPLPGY</sequence>
<gene>
    <name evidence="1" type="ORF">AWC14_02110</name>
</gene>
<keyword evidence="2" id="KW-1185">Reference proteome</keyword>
<reference evidence="1 2" key="1">
    <citation type="submission" date="2016-01" db="EMBL/GenBank/DDBJ databases">
        <title>The new phylogeny of the genus Mycobacterium.</title>
        <authorList>
            <person name="Tarcisio F."/>
            <person name="Conor M."/>
            <person name="Antonella G."/>
            <person name="Elisabetta G."/>
            <person name="Giulia F.S."/>
            <person name="Sara T."/>
            <person name="Anna F."/>
            <person name="Clotilde B."/>
            <person name="Roberto B."/>
            <person name="Veronica D.S."/>
            <person name="Fabio R."/>
            <person name="Monica P."/>
            <person name="Olivier J."/>
            <person name="Enrico T."/>
            <person name="Nicola S."/>
        </authorList>
    </citation>
    <scope>NUCLEOTIDE SEQUENCE [LARGE SCALE GENOMIC DNA]</scope>
    <source>
        <strain evidence="1 2">DSM 45166</strain>
    </source>
</reference>
<protein>
    <submittedName>
        <fullName evidence="1">Uncharacterized protein</fullName>
    </submittedName>
</protein>
<dbReference type="AlphaFoldDB" id="A0A1X1Y1P4"/>
<accession>A0A1X1Y1P4</accession>
<evidence type="ECO:0000313" key="2">
    <source>
        <dbReference type="Proteomes" id="UP000193487"/>
    </source>
</evidence>
<name>A0A1X1Y1P4_9MYCO</name>
<proteinExistence type="predicted"/>
<organism evidence="1 2">
    <name type="scientific">Mycobacterium kyorinense</name>
    <dbReference type="NCBI Taxonomy" id="487514"/>
    <lineage>
        <taxon>Bacteria</taxon>
        <taxon>Bacillati</taxon>
        <taxon>Actinomycetota</taxon>
        <taxon>Actinomycetes</taxon>
        <taxon>Mycobacteriales</taxon>
        <taxon>Mycobacteriaceae</taxon>
        <taxon>Mycobacterium</taxon>
    </lineage>
</organism>